<dbReference type="PANTHER" id="PTHR36303:SF1">
    <property type="entry name" value="2',3'-CYCLIC-NUCLEOTIDE 2'-PHOSPHODIESTERASE"/>
    <property type="match status" value="1"/>
</dbReference>
<feature type="binding site" evidence="6">
    <location>
        <position position="151"/>
    </location>
    <ligand>
        <name>Fe cation</name>
        <dbReference type="ChEBI" id="CHEBI:24875"/>
        <label>2</label>
    </ligand>
</feature>
<dbReference type="SUPFAM" id="SSF56300">
    <property type="entry name" value="Metallo-dependent phosphatases"/>
    <property type="match status" value="1"/>
</dbReference>
<dbReference type="InterPro" id="IPR005235">
    <property type="entry name" value="YmdB-like"/>
</dbReference>
<comment type="similarity">
    <text evidence="4">Belongs to the YmdB-like family.</text>
</comment>
<organism evidence="7 8">
    <name type="scientific">Candidatus Muproteobacteria bacterium RBG_16_60_9</name>
    <dbReference type="NCBI Taxonomy" id="1817755"/>
    <lineage>
        <taxon>Bacteria</taxon>
        <taxon>Pseudomonadati</taxon>
        <taxon>Pseudomonadota</taxon>
        <taxon>Candidatus Muproteobacteria</taxon>
    </lineage>
</organism>
<proteinExistence type="inferred from homology"/>
<dbReference type="NCBIfam" id="TIGR00282">
    <property type="entry name" value="TIGR00282 family metallophosphoesterase"/>
    <property type="match status" value="1"/>
</dbReference>
<protein>
    <submittedName>
        <fullName evidence="7">Metallophosphoesterase</fullName>
    </submittedName>
</protein>
<sequence>MNLLFIGDVMGAPGRRALAAHLPGLRDSMKLDLVIANCENVAGGIGVTAETAAELFGRGIDVLSNGNHAWEKKETLDFIKQEPRLLRPHNYPIGTPGSGWYLAQVSNQRVGILNVLGTMFMHPNLDCPFRAVDDVLAAKPDDVKIVLVDVHAEATSEKTAMGWYLDGRVSAVVGTHTHIPTADERVLPGGTAYITDVGMTGCYDSVIGLGIDNAIKRLKHKLPAPFDTAEGPGTLCGVVIDVDERSGKSRSIRRVALPEL</sequence>
<dbReference type="GO" id="GO:0004113">
    <property type="term" value="F:2',3'-cyclic-nucleotide 3'-phosphodiesterase activity"/>
    <property type="evidence" value="ECO:0007669"/>
    <property type="project" value="TreeGrafter"/>
</dbReference>
<dbReference type="InterPro" id="IPR029052">
    <property type="entry name" value="Metallo-depent_PP-like"/>
</dbReference>
<feature type="binding site" evidence="6">
    <location>
        <position position="176"/>
    </location>
    <ligand>
        <name>Fe cation</name>
        <dbReference type="ChEBI" id="CHEBI:24875"/>
        <label>2</label>
    </ligand>
</feature>
<evidence type="ECO:0000313" key="8">
    <source>
        <dbReference type="Proteomes" id="UP000179076"/>
    </source>
</evidence>
<dbReference type="PIRSF" id="PIRSF004789">
    <property type="entry name" value="DR1281"/>
    <property type="match status" value="1"/>
</dbReference>
<dbReference type="Pfam" id="PF13277">
    <property type="entry name" value="YmdB"/>
    <property type="match status" value="1"/>
</dbReference>
<dbReference type="FunFam" id="3.60.21.10:FF:000016">
    <property type="entry name" value="Putative metallophosphoesterase"/>
    <property type="match status" value="1"/>
</dbReference>
<evidence type="ECO:0000256" key="2">
    <source>
        <dbReference type="ARBA" id="ARBA00022801"/>
    </source>
</evidence>
<evidence type="ECO:0000256" key="5">
    <source>
        <dbReference type="PIRSR" id="PIRSR004789-50"/>
    </source>
</evidence>
<keyword evidence="3" id="KW-0408">Iron</keyword>
<feature type="binding site" evidence="6">
    <location>
        <position position="67"/>
    </location>
    <ligand>
        <name>Fe cation</name>
        <dbReference type="ChEBI" id="CHEBI:24875"/>
        <label>2</label>
    </ligand>
</feature>
<dbReference type="AlphaFoldDB" id="A0A1F6V2E7"/>
<keyword evidence="1 6" id="KW-0479">Metal-binding</keyword>
<dbReference type="Proteomes" id="UP000179076">
    <property type="component" value="Unassembled WGS sequence"/>
</dbReference>
<name>A0A1F6V2E7_9PROT</name>
<feature type="binding site" evidence="6">
    <location>
        <position position="178"/>
    </location>
    <ligand>
        <name>Fe cation</name>
        <dbReference type="ChEBI" id="CHEBI:24875"/>
        <label>1</label>
    </ligand>
</feature>
<dbReference type="GO" id="GO:0046872">
    <property type="term" value="F:metal ion binding"/>
    <property type="evidence" value="ECO:0007669"/>
    <property type="project" value="UniProtKB-KW"/>
</dbReference>
<evidence type="ECO:0000256" key="6">
    <source>
        <dbReference type="PIRSR" id="PIRSR004789-51"/>
    </source>
</evidence>
<feature type="binding site" evidence="6">
    <location>
        <position position="39"/>
    </location>
    <ligand>
        <name>Fe cation</name>
        <dbReference type="ChEBI" id="CHEBI:24875"/>
        <label>1</label>
    </ligand>
</feature>
<evidence type="ECO:0000256" key="3">
    <source>
        <dbReference type="ARBA" id="ARBA00023004"/>
    </source>
</evidence>
<feature type="active site" description="Proton donor" evidence="5">
    <location>
        <position position="68"/>
    </location>
</feature>
<feature type="binding site" evidence="6">
    <location>
        <position position="39"/>
    </location>
    <ligand>
        <name>Fe cation</name>
        <dbReference type="ChEBI" id="CHEBI:24875"/>
        <label>2</label>
    </ligand>
</feature>
<dbReference type="EMBL" id="MFSP01000147">
    <property type="protein sequence ID" value="OGI63812.1"/>
    <property type="molecule type" value="Genomic_DNA"/>
</dbReference>
<accession>A0A1F6V2E7</accession>
<comment type="caution">
    <text evidence="7">The sequence shown here is derived from an EMBL/GenBank/DDBJ whole genome shotgun (WGS) entry which is preliminary data.</text>
</comment>
<dbReference type="Gene3D" id="3.60.21.10">
    <property type="match status" value="1"/>
</dbReference>
<keyword evidence="2" id="KW-0378">Hydrolase</keyword>
<evidence type="ECO:0000313" key="7">
    <source>
        <dbReference type="EMBL" id="OGI63812.1"/>
    </source>
</evidence>
<gene>
    <name evidence="7" type="ORF">A2W18_09085</name>
</gene>
<evidence type="ECO:0000256" key="1">
    <source>
        <dbReference type="ARBA" id="ARBA00022723"/>
    </source>
</evidence>
<reference evidence="7 8" key="1">
    <citation type="journal article" date="2016" name="Nat. Commun.">
        <title>Thousands of microbial genomes shed light on interconnected biogeochemical processes in an aquifer system.</title>
        <authorList>
            <person name="Anantharaman K."/>
            <person name="Brown C.T."/>
            <person name="Hug L.A."/>
            <person name="Sharon I."/>
            <person name="Castelle C.J."/>
            <person name="Probst A.J."/>
            <person name="Thomas B.C."/>
            <person name="Singh A."/>
            <person name="Wilkins M.J."/>
            <person name="Karaoz U."/>
            <person name="Brodie E.L."/>
            <person name="Williams K.H."/>
            <person name="Hubbard S.S."/>
            <person name="Banfield J.F."/>
        </authorList>
    </citation>
    <scope>NUCLEOTIDE SEQUENCE [LARGE SCALE GENOMIC DNA]</scope>
</reference>
<dbReference type="CDD" id="cd07382">
    <property type="entry name" value="MPP_DR1281"/>
    <property type="match status" value="1"/>
</dbReference>
<dbReference type="PANTHER" id="PTHR36303">
    <property type="entry name" value="2',3'-CYCLIC-NUCLEOTIDE 2'-PHOSPHODIESTERASE"/>
    <property type="match status" value="1"/>
</dbReference>
<feature type="binding site" evidence="6">
    <location>
        <position position="8"/>
    </location>
    <ligand>
        <name>Fe cation</name>
        <dbReference type="ChEBI" id="CHEBI:24875"/>
        <label>1</label>
    </ligand>
</feature>
<feature type="binding site" evidence="6">
    <location>
        <position position="40"/>
    </location>
    <ligand>
        <name>Fe cation</name>
        <dbReference type="ChEBI" id="CHEBI:24875"/>
        <label>1</label>
    </ligand>
</feature>
<evidence type="ECO:0000256" key="4">
    <source>
        <dbReference type="ARBA" id="ARBA00061401"/>
    </source>
</evidence>